<comment type="similarity">
    <text evidence="2 10">Belongs to the glycosyltransferase 31 family.</text>
</comment>
<dbReference type="PANTHER" id="PTHR11214:SF376">
    <property type="entry name" value="HEXOSYLTRANSFERASE"/>
    <property type="match status" value="1"/>
</dbReference>
<evidence type="ECO:0000256" key="1">
    <source>
        <dbReference type="ARBA" id="ARBA00004323"/>
    </source>
</evidence>
<sequence length="177" mass="20782">SNYRDLNIYCLFSVGFSGDVELDQRMENESFEYGDILRVDQKESYKNLVGKVQDSFKWALRVQPKYILKADDDVYVNFPRLLNWLHEPSIPEKLYAGFVHHRAFIHRNPSSKWYVSKKDFPEKYFPNYCAGPFYIFSGNILKDVHMESLKKPRFQVEDAYFGWLARSVGVTPLDMGG</sequence>
<keyword evidence="6" id="KW-0735">Signal-anchor</keyword>
<dbReference type="PhylomeDB" id="A7RSV4"/>
<dbReference type="FunFam" id="3.90.550.50:FF:000075">
    <property type="entry name" value="Hexosyltransferase"/>
    <property type="match status" value="1"/>
</dbReference>
<keyword evidence="7" id="KW-1133">Transmembrane helix</keyword>
<evidence type="ECO:0000256" key="2">
    <source>
        <dbReference type="ARBA" id="ARBA00008661"/>
    </source>
</evidence>
<evidence type="ECO:0000256" key="7">
    <source>
        <dbReference type="ARBA" id="ARBA00022989"/>
    </source>
</evidence>
<proteinExistence type="inferred from homology"/>
<evidence type="ECO:0000313" key="11">
    <source>
        <dbReference type="EMBL" id="EDO45482.1"/>
    </source>
</evidence>
<feature type="non-terminal residue" evidence="11">
    <location>
        <position position="177"/>
    </location>
</feature>
<evidence type="ECO:0000256" key="8">
    <source>
        <dbReference type="ARBA" id="ARBA00023034"/>
    </source>
</evidence>
<dbReference type="Pfam" id="PF01762">
    <property type="entry name" value="Galactosyl_T"/>
    <property type="match status" value="1"/>
</dbReference>
<gene>
    <name evidence="11" type="ORF">NEMVEDRAFT_v1g35888</name>
</gene>
<dbReference type="eggNOG" id="KOG2287">
    <property type="taxonomic scope" value="Eukaryota"/>
</dbReference>
<dbReference type="PANTHER" id="PTHR11214">
    <property type="entry name" value="BETA-1,3-N-ACETYLGLUCOSAMINYLTRANSFERASE"/>
    <property type="match status" value="1"/>
</dbReference>
<dbReference type="GO" id="GO:0016757">
    <property type="term" value="F:glycosyltransferase activity"/>
    <property type="evidence" value="ECO:0000318"/>
    <property type="project" value="GO_Central"/>
</dbReference>
<keyword evidence="5" id="KW-0812">Transmembrane</keyword>
<evidence type="ECO:0000256" key="6">
    <source>
        <dbReference type="ARBA" id="ARBA00022968"/>
    </source>
</evidence>
<keyword evidence="9" id="KW-0472">Membrane</keyword>
<dbReference type="OMA" id="RTHENLI"/>
<dbReference type="Gene3D" id="3.90.550.50">
    <property type="match status" value="1"/>
</dbReference>
<dbReference type="GO" id="GO:0000139">
    <property type="term" value="C:Golgi membrane"/>
    <property type="evidence" value="ECO:0000318"/>
    <property type="project" value="GO_Central"/>
</dbReference>
<evidence type="ECO:0000256" key="4">
    <source>
        <dbReference type="ARBA" id="ARBA00022679"/>
    </source>
</evidence>
<keyword evidence="8 10" id="KW-0333">Golgi apparatus</keyword>
<evidence type="ECO:0000256" key="9">
    <source>
        <dbReference type="ARBA" id="ARBA00023136"/>
    </source>
</evidence>
<accession>A7RSV4</accession>
<evidence type="ECO:0000256" key="5">
    <source>
        <dbReference type="ARBA" id="ARBA00022692"/>
    </source>
</evidence>
<comment type="subcellular location">
    <subcellularLocation>
        <location evidence="1 10">Golgi apparatus membrane</location>
        <topology evidence="1 10">Single-pass type II membrane protein</topology>
    </subcellularLocation>
</comment>
<keyword evidence="4" id="KW-0808">Transferase</keyword>
<dbReference type="HOGENOM" id="CLU_036849_6_1_1"/>
<feature type="non-terminal residue" evidence="11">
    <location>
        <position position="1"/>
    </location>
</feature>
<dbReference type="EC" id="2.4.1.-" evidence="10"/>
<dbReference type="InterPro" id="IPR002659">
    <property type="entry name" value="Glyco_trans_31"/>
</dbReference>
<reference evidence="11 12" key="1">
    <citation type="journal article" date="2007" name="Science">
        <title>Sea anemone genome reveals ancestral eumetazoan gene repertoire and genomic organization.</title>
        <authorList>
            <person name="Putnam N.H."/>
            <person name="Srivastava M."/>
            <person name="Hellsten U."/>
            <person name="Dirks B."/>
            <person name="Chapman J."/>
            <person name="Salamov A."/>
            <person name="Terry A."/>
            <person name="Shapiro H."/>
            <person name="Lindquist E."/>
            <person name="Kapitonov V.V."/>
            <person name="Jurka J."/>
            <person name="Genikhovich G."/>
            <person name="Grigoriev I.V."/>
            <person name="Lucas S.M."/>
            <person name="Steele R.E."/>
            <person name="Finnerty J.R."/>
            <person name="Technau U."/>
            <person name="Martindale M.Q."/>
            <person name="Rokhsar D.S."/>
        </authorList>
    </citation>
    <scope>NUCLEOTIDE SEQUENCE [LARGE SCALE GENOMIC DNA]</scope>
    <source>
        <strain evidence="12">CH2 X CH6</strain>
    </source>
</reference>
<name>A7RSV4_NEMVE</name>
<evidence type="ECO:0000256" key="10">
    <source>
        <dbReference type="RuleBase" id="RU363063"/>
    </source>
</evidence>
<dbReference type="GO" id="GO:0016758">
    <property type="term" value="F:hexosyltransferase activity"/>
    <property type="evidence" value="ECO:0007669"/>
    <property type="project" value="InterPro"/>
</dbReference>
<evidence type="ECO:0000313" key="12">
    <source>
        <dbReference type="Proteomes" id="UP000001593"/>
    </source>
</evidence>
<dbReference type="Proteomes" id="UP000001593">
    <property type="component" value="Unassembled WGS sequence"/>
</dbReference>
<dbReference type="FunCoup" id="A7RSV4">
    <property type="interactions" value="100"/>
</dbReference>
<dbReference type="InParanoid" id="A7RSV4"/>
<protein>
    <recommendedName>
        <fullName evidence="10">Hexosyltransferase</fullName>
        <ecNumber evidence="10">2.4.1.-</ecNumber>
    </recommendedName>
</protein>
<dbReference type="AlphaFoldDB" id="A7RSV4"/>
<organism evidence="11 12">
    <name type="scientific">Nematostella vectensis</name>
    <name type="common">Starlet sea anemone</name>
    <dbReference type="NCBI Taxonomy" id="45351"/>
    <lineage>
        <taxon>Eukaryota</taxon>
        <taxon>Metazoa</taxon>
        <taxon>Cnidaria</taxon>
        <taxon>Anthozoa</taxon>
        <taxon>Hexacorallia</taxon>
        <taxon>Actiniaria</taxon>
        <taxon>Edwardsiidae</taxon>
        <taxon>Nematostella</taxon>
    </lineage>
</organism>
<keyword evidence="12" id="KW-1185">Reference proteome</keyword>
<dbReference type="GO" id="GO:0006493">
    <property type="term" value="P:protein O-linked glycosylation"/>
    <property type="evidence" value="ECO:0000318"/>
    <property type="project" value="GO_Central"/>
</dbReference>
<evidence type="ECO:0000256" key="3">
    <source>
        <dbReference type="ARBA" id="ARBA00022676"/>
    </source>
</evidence>
<dbReference type="EMBL" id="DS469535">
    <property type="protein sequence ID" value="EDO45482.1"/>
    <property type="molecule type" value="Genomic_DNA"/>
</dbReference>
<keyword evidence="3 10" id="KW-0328">Glycosyltransferase</keyword>